<dbReference type="GO" id="GO:0046872">
    <property type="term" value="F:metal ion binding"/>
    <property type="evidence" value="ECO:0007669"/>
    <property type="project" value="UniProtKB-KW"/>
</dbReference>
<dbReference type="PANTHER" id="PTHR13184">
    <property type="entry name" value="37S RIBOSOMAL PROTEIN S22"/>
    <property type="match status" value="1"/>
</dbReference>
<dbReference type="GO" id="GO:0051536">
    <property type="term" value="F:iron-sulfur cluster binding"/>
    <property type="evidence" value="ECO:0007669"/>
    <property type="project" value="UniProtKB-KW"/>
</dbReference>
<evidence type="ECO:0000256" key="6">
    <source>
        <dbReference type="ARBA" id="ARBA00023128"/>
    </source>
</evidence>
<dbReference type="AlphaFoldDB" id="E2AZT0"/>
<keyword evidence="4" id="KW-0408">Iron</keyword>
<dbReference type="SUPFAM" id="SSF53335">
    <property type="entry name" value="S-adenosyl-L-methionine-dependent methyltransferases"/>
    <property type="match status" value="1"/>
</dbReference>
<keyword evidence="5" id="KW-0411">Iron-sulfur</keyword>
<dbReference type="Gene3D" id="3.40.50.150">
    <property type="entry name" value="Vaccinia Virus protein VP39"/>
    <property type="match status" value="1"/>
</dbReference>
<reference evidence="8 9" key="1">
    <citation type="journal article" date="2010" name="Science">
        <title>Genomic comparison of the ants Camponotus floridanus and Harpegnathos saltator.</title>
        <authorList>
            <person name="Bonasio R."/>
            <person name="Zhang G."/>
            <person name="Ye C."/>
            <person name="Mutti N.S."/>
            <person name="Fang X."/>
            <person name="Qin N."/>
            <person name="Donahue G."/>
            <person name="Yang P."/>
            <person name="Li Q."/>
            <person name="Li C."/>
            <person name="Zhang P."/>
            <person name="Huang Z."/>
            <person name="Berger S.L."/>
            <person name="Reinberg D."/>
            <person name="Wang J."/>
            <person name="Liebig J."/>
        </authorList>
    </citation>
    <scope>NUCLEOTIDE SEQUENCE [LARGE SCALE GENOMIC DNA]</scope>
    <source>
        <strain evidence="9">C129</strain>
    </source>
</reference>
<dbReference type="OrthoDB" id="421327at2759"/>
<comment type="subcellular location">
    <subcellularLocation>
        <location evidence="1">Mitochondrion</location>
    </subcellularLocation>
</comment>
<dbReference type="InterPro" id="IPR052571">
    <property type="entry name" value="Mt_RNA_Methyltransferase"/>
</dbReference>
<evidence type="ECO:0000256" key="5">
    <source>
        <dbReference type="ARBA" id="ARBA00023014"/>
    </source>
</evidence>
<dbReference type="STRING" id="104421.E2AZT0"/>
<dbReference type="Pfam" id="PF09243">
    <property type="entry name" value="Rsm22"/>
    <property type="match status" value="1"/>
</dbReference>
<keyword evidence="9" id="KW-1185">Reference proteome</keyword>
<dbReference type="KEGG" id="cfo:105257769"/>
<sequence length="463" mass="54104">MVKLIVTKIPCTRIVSLRCFSTKPKVLLDDATSALLSNNEIKHKHHPGIIKPKTPMFPKWASKEIHTILKEKQINLKKICESAKKLCQYLYQRYPPLEQHELLAKLEKVEKHLNTNNHGEKISVQDIDFKKDTKARNILKQHIYNWQPINFDKLTCLTYMAAKSVQNYAVSSSILNEIKTRDKDFRPETFFDFGSGIGTNIWVASEIWSDSLKEYFCVEPSESMIELAERLAEAAEPKIKNIFYRQYFPVSINPTYDIVMSAFSLFELSGQQSRLEAILKLWKKTQNYLIIVEEGTNEGFKLVNEARDFILRYVNSKYRKERQFVHIFSPCPHDLKCPRFATDNILCNFSVLYHPLQFLGGREHKTQLYSYVVLKKDKRPEDDEQWPKIVQPVLKRSKHVVCRMCLANGELKEEIFTSYKHGKNMYRCARSSKWGDKLPLHYEQQPENLEENGIPNETTTTVK</sequence>
<evidence type="ECO:0000256" key="3">
    <source>
        <dbReference type="ARBA" id="ARBA00022946"/>
    </source>
</evidence>
<evidence type="ECO:0000256" key="2">
    <source>
        <dbReference type="ARBA" id="ARBA00022723"/>
    </source>
</evidence>
<organism evidence="9">
    <name type="scientific">Camponotus floridanus</name>
    <name type="common">Florida carpenter ant</name>
    <dbReference type="NCBI Taxonomy" id="104421"/>
    <lineage>
        <taxon>Eukaryota</taxon>
        <taxon>Metazoa</taxon>
        <taxon>Ecdysozoa</taxon>
        <taxon>Arthropoda</taxon>
        <taxon>Hexapoda</taxon>
        <taxon>Insecta</taxon>
        <taxon>Pterygota</taxon>
        <taxon>Neoptera</taxon>
        <taxon>Endopterygota</taxon>
        <taxon>Hymenoptera</taxon>
        <taxon>Apocrita</taxon>
        <taxon>Aculeata</taxon>
        <taxon>Formicoidea</taxon>
        <taxon>Formicidae</taxon>
        <taxon>Formicinae</taxon>
        <taxon>Camponotus</taxon>
    </lineage>
</organism>
<evidence type="ECO:0000256" key="4">
    <source>
        <dbReference type="ARBA" id="ARBA00023004"/>
    </source>
</evidence>
<keyword evidence="6" id="KW-0496">Mitochondrion</keyword>
<evidence type="ECO:0000313" key="9">
    <source>
        <dbReference type="Proteomes" id="UP000000311"/>
    </source>
</evidence>
<dbReference type="Proteomes" id="UP000000311">
    <property type="component" value="Unassembled WGS sequence"/>
</dbReference>
<dbReference type="GO" id="GO:0003735">
    <property type="term" value="F:structural constituent of ribosome"/>
    <property type="evidence" value="ECO:0007669"/>
    <property type="project" value="TreeGrafter"/>
</dbReference>
<dbReference type="GO" id="GO:0005763">
    <property type="term" value="C:mitochondrial small ribosomal subunit"/>
    <property type="evidence" value="ECO:0007669"/>
    <property type="project" value="TreeGrafter"/>
</dbReference>
<keyword evidence="2" id="KW-0479">Metal-binding</keyword>
<dbReference type="InParanoid" id="E2AZT0"/>
<name>E2AZT0_CAMFO</name>
<evidence type="ECO:0000256" key="1">
    <source>
        <dbReference type="ARBA" id="ARBA00004173"/>
    </source>
</evidence>
<protein>
    <submittedName>
        <fullName evidence="8">Protein RSM22-like protein, mitochondrial</fullName>
    </submittedName>
</protein>
<dbReference type="PANTHER" id="PTHR13184:SF5">
    <property type="entry name" value="METHYLTRANSFERASE-LIKE PROTEIN 17, MITOCHONDRIAL"/>
    <property type="match status" value="1"/>
</dbReference>
<dbReference type="GO" id="GO:0008168">
    <property type="term" value="F:methyltransferase activity"/>
    <property type="evidence" value="ECO:0007669"/>
    <property type="project" value="InterPro"/>
</dbReference>
<proteinExistence type="predicted"/>
<accession>E2AZT0</accession>
<dbReference type="CDD" id="cd02440">
    <property type="entry name" value="AdoMet_MTases"/>
    <property type="match status" value="1"/>
</dbReference>
<dbReference type="InterPro" id="IPR015324">
    <property type="entry name" value="Ribosomal_Rsm22-like"/>
</dbReference>
<dbReference type="EMBL" id="GL444277">
    <property type="protein sequence ID" value="EFN61059.1"/>
    <property type="molecule type" value="Genomic_DNA"/>
</dbReference>
<evidence type="ECO:0000313" key="8">
    <source>
        <dbReference type="EMBL" id="EFN61059.1"/>
    </source>
</evidence>
<dbReference type="InterPro" id="IPR029063">
    <property type="entry name" value="SAM-dependent_MTases_sf"/>
</dbReference>
<comment type="function">
    <text evidence="7">Mitochondrial ribosome (mitoribosome) assembly factor. Binds at the interface of the head and body domains of the mitochondrial small ribosomal subunit (mt-SSU), occluding the mRNA channel and preventing compaction of the head domain towards the body. Probable inactive methyltransferase: retains the characteristic folding and ability to bind S-adenosyl-L-methionine, but it probably lost its methyltransferase activity.</text>
</comment>
<gene>
    <name evidence="8" type="ORF">EAG_15035</name>
</gene>
<dbReference type="OMA" id="PRKHPGI"/>
<evidence type="ECO:0000256" key="7">
    <source>
        <dbReference type="ARBA" id="ARBA00045681"/>
    </source>
</evidence>
<keyword evidence="3" id="KW-0809">Transit peptide</keyword>
<dbReference type="GO" id="GO:0006412">
    <property type="term" value="P:translation"/>
    <property type="evidence" value="ECO:0007669"/>
    <property type="project" value="InterPro"/>
</dbReference>
<dbReference type="FunCoup" id="E2AZT0">
    <property type="interactions" value="1352"/>
</dbReference>